<feature type="transmembrane region" description="Helical" evidence="1">
    <location>
        <begin position="134"/>
        <end position="157"/>
    </location>
</feature>
<feature type="transmembrane region" description="Helical" evidence="1">
    <location>
        <begin position="633"/>
        <end position="655"/>
    </location>
</feature>
<dbReference type="InterPro" id="IPR002931">
    <property type="entry name" value="Transglutaminase-like"/>
</dbReference>
<dbReference type="InterPro" id="IPR021878">
    <property type="entry name" value="TgpA_N"/>
</dbReference>
<dbReference type="Pfam" id="PF01841">
    <property type="entry name" value="Transglut_core"/>
    <property type="match status" value="1"/>
</dbReference>
<gene>
    <name evidence="4" type="ORF">SAMN04489867_2805</name>
</gene>
<dbReference type="SUPFAM" id="SSF54001">
    <property type="entry name" value="Cysteine proteinases"/>
    <property type="match status" value="1"/>
</dbReference>
<evidence type="ECO:0000313" key="5">
    <source>
        <dbReference type="Proteomes" id="UP000199077"/>
    </source>
</evidence>
<sequence length="795" mass="85548">MPVERSRADRAATLRTRLVPGRDDLVDLAFTTLLVALALFGFRTVFFGWEWILAGAGGLVLGLLVAHLVTAYRLPSVVTMLGLAAAYLLFGGPLAVNDHLVAGVFPSGRTIQDLLQAAVHGWKRLLTLLPPVDATVTLLALPLIVGLVAAAVTYTVARRRAHGYAVVVPPLAALALTIVLGTLEPANLIAQGVVFGLLAVGWMIVRSTRSRAPLQNGAGRGARAGIGATLLALAAAVGLVAGPHLPGTDGDLRRVARTEIVPPFDIAQFPSPLAGFRKYTEPNDAKLYDTELMKVTGAPAGTPLRFATLDYYDGGVWGAGARAGADSPRPGTAFQQVGERVSARGEGKPATLQVTIPEGGYSDVWLPTVGQVTGVKFAGARAEQLASRLWLNIDTSTAIVPDRVSAGDRYTMDVLLPTRVVREKLPTSLATATGNLAQSQELGFLDERVEAWGADAQNPWDELRAVAAAMKNDGAYTDGGTKNSVESYYLAGHSRGRLARFVGATQLAGNDEQYAATLALVANRFDIPTRVVMGAELPQDGVVRGKDVHAWVEVQDATGSWVPLLSDTFVPNRNQKPNQLQSKTDEQKIGALVPPPAGVNPPSVLQGPDQAQNAVNLKKPPKKLFDPASWPTWLRWLVFYVLLPLLALVAVYWLIRGAKAWRRRRHATRGTTTARIAWAWDDLMNSARSYGHTLPRRATRLEQAGALGRLESANGLATQANALIFGPGTPESDDARDYWRSTNQARGDLRANCDFWRRLRSDIDPRPLFARGPATPDRRRTRSTFTALTRRTAAS</sequence>
<dbReference type="Pfam" id="PF11992">
    <property type="entry name" value="TgpA_N"/>
    <property type="match status" value="1"/>
</dbReference>
<evidence type="ECO:0000256" key="1">
    <source>
        <dbReference type="SAM" id="Phobius"/>
    </source>
</evidence>
<keyword evidence="1" id="KW-1133">Transmembrane helix</keyword>
<evidence type="ECO:0000259" key="2">
    <source>
        <dbReference type="Pfam" id="PF01841"/>
    </source>
</evidence>
<accession>A0A1H0TGK3</accession>
<dbReference type="InterPro" id="IPR038765">
    <property type="entry name" value="Papain-like_cys_pep_sf"/>
</dbReference>
<name>A0A1H0TGK3_9MICO</name>
<protein>
    <submittedName>
        <fullName evidence="4">Transglutaminase-like superfamily protein</fullName>
    </submittedName>
</protein>
<dbReference type="Proteomes" id="UP000199077">
    <property type="component" value="Chromosome I"/>
</dbReference>
<keyword evidence="1" id="KW-0472">Membrane</keyword>
<organism evidence="4 5">
    <name type="scientific">Pedococcus dokdonensis</name>
    <dbReference type="NCBI Taxonomy" id="443156"/>
    <lineage>
        <taxon>Bacteria</taxon>
        <taxon>Bacillati</taxon>
        <taxon>Actinomycetota</taxon>
        <taxon>Actinomycetes</taxon>
        <taxon>Micrococcales</taxon>
        <taxon>Intrasporangiaceae</taxon>
        <taxon>Pedococcus</taxon>
    </lineage>
</organism>
<feature type="transmembrane region" description="Helical" evidence="1">
    <location>
        <begin position="25"/>
        <end position="45"/>
    </location>
</feature>
<feature type="domain" description="Protein-glutamine gamma-glutamyltransferase TgpA N-terminal" evidence="3">
    <location>
        <begin position="33"/>
        <end position="419"/>
    </location>
</feature>
<dbReference type="PANTHER" id="PTHR42736:SF1">
    <property type="entry name" value="PROTEIN-GLUTAMINE GAMMA-GLUTAMYLTRANSFERASE"/>
    <property type="match status" value="1"/>
</dbReference>
<feature type="domain" description="Transglutaminase-like" evidence="2">
    <location>
        <begin position="456"/>
        <end position="564"/>
    </location>
</feature>
<feature type="transmembrane region" description="Helical" evidence="1">
    <location>
        <begin position="188"/>
        <end position="205"/>
    </location>
</feature>
<dbReference type="PANTHER" id="PTHR42736">
    <property type="entry name" value="PROTEIN-GLUTAMINE GAMMA-GLUTAMYLTRANSFERASE"/>
    <property type="match status" value="1"/>
</dbReference>
<keyword evidence="1" id="KW-0812">Transmembrane</keyword>
<keyword evidence="5" id="KW-1185">Reference proteome</keyword>
<evidence type="ECO:0000313" key="4">
    <source>
        <dbReference type="EMBL" id="SDP53119.1"/>
    </source>
</evidence>
<dbReference type="STRING" id="443156.SAMN04489867_2805"/>
<dbReference type="EMBL" id="LT629711">
    <property type="protein sequence ID" value="SDP53119.1"/>
    <property type="molecule type" value="Genomic_DNA"/>
</dbReference>
<proteinExistence type="predicted"/>
<feature type="transmembrane region" description="Helical" evidence="1">
    <location>
        <begin position="51"/>
        <end position="70"/>
    </location>
</feature>
<feature type="transmembrane region" description="Helical" evidence="1">
    <location>
        <begin position="226"/>
        <end position="245"/>
    </location>
</feature>
<dbReference type="AlphaFoldDB" id="A0A1H0TGK3"/>
<evidence type="ECO:0000259" key="3">
    <source>
        <dbReference type="Pfam" id="PF11992"/>
    </source>
</evidence>
<reference evidence="5" key="1">
    <citation type="submission" date="2016-10" db="EMBL/GenBank/DDBJ databases">
        <authorList>
            <person name="Varghese N."/>
            <person name="Submissions S."/>
        </authorList>
    </citation>
    <scope>NUCLEOTIDE SEQUENCE [LARGE SCALE GENOMIC DNA]</scope>
    <source>
        <strain evidence="5">DSM 22329</strain>
    </source>
</reference>
<dbReference type="InterPro" id="IPR052901">
    <property type="entry name" value="Bact_TGase-like"/>
</dbReference>
<feature type="transmembrane region" description="Helical" evidence="1">
    <location>
        <begin position="77"/>
        <end position="96"/>
    </location>
</feature>
<feature type="transmembrane region" description="Helical" evidence="1">
    <location>
        <begin position="164"/>
        <end position="182"/>
    </location>
</feature>